<evidence type="ECO:0000256" key="1">
    <source>
        <dbReference type="ARBA" id="ARBA00004141"/>
    </source>
</evidence>
<dbReference type="PANTHER" id="PTHR43867">
    <property type="entry name" value="CELLULOSE SYNTHASE CATALYTIC SUBUNIT A [UDP-FORMING]"/>
    <property type="match status" value="1"/>
</dbReference>
<proteinExistence type="predicted"/>
<evidence type="ECO:0000256" key="4">
    <source>
        <dbReference type="ARBA" id="ARBA00022692"/>
    </source>
</evidence>
<feature type="transmembrane region" description="Helical" evidence="7">
    <location>
        <begin position="453"/>
        <end position="476"/>
    </location>
</feature>
<dbReference type="AlphaFoldDB" id="A0A1U7J5L9"/>
<protein>
    <recommendedName>
        <fullName evidence="8">Glycosyltransferase 2-like domain-containing protein</fullName>
    </recommendedName>
</protein>
<comment type="subcellular location">
    <subcellularLocation>
        <location evidence="1">Membrane</location>
        <topology evidence="1">Multi-pass membrane protein</topology>
    </subcellularLocation>
</comment>
<keyword evidence="10" id="KW-1185">Reference proteome</keyword>
<dbReference type="InterPro" id="IPR001173">
    <property type="entry name" value="Glyco_trans_2-like"/>
</dbReference>
<evidence type="ECO:0000256" key="2">
    <source>
        <dbReference type="ARBA" id="ARBA00022676"/>
    </source>
</evidence>
<dbReference type="InterPro" id="IPR050321">
    <property type="entry name" value="Glycosyltr_2/OpgH_subfam"/>
</dbReference>
<dbReference type="SUPFAM" id="SSF53448">
    <property type="entry name" value="Nucleotide-diphospho-sugar transferases"/>
    <property type="match status" value="1"/>
</dbReference>
<reference evidence="9 10" key="1">
    <citation type="submission" date="2016-11" db="EMBL/GenBank/DDBJ databases">
        <title>Draft Genome Sequences of Nine Cyanobacterial Strains from Diverse Habitats.</title>
        <authorList>
            <person name="Zhu T."/>
            <person name="Hou S."/>
            <person name="Lu X."/>
            <person name="Hess W.R."/>
        </authorList>
    </citation>
    <scope>NUCLEOTIDE SEQUENCE [LARGE SCALE GENOMIC DNA]</scope>
    <source>
        <strain evidence="9 10">NIES-30</strain>
    </source>
</reference>
<keyword evidence="3" id="KW-0808">Transferase</keyword>
<evidence type="ECO:0000259" key="8">
    <source>
        <dbReference type="Pfam" id="PF13632"/>
    </source>
</evidence>
<feature type="transmembrane region" description="Helical" evidence="7">
    <location>
        <begin position="380"/>
        <end position="399"/>
    </location>
</feature>
<dbReference type="Pfam" id="PF13632">
    <property type="entry name" value="Glyco_trans_2_3"/>
    <property type="match status" value="1"/>
</dbReference>
<dbReference type="Gene3D" id="3.90.550.10">
    <property type="entry name" value="Spore Coat Polysaccharide Biosynthesis Protein SpsA, Chain A"/>
    <property type="match status" value="1"/>
</dbReference>
<evidence type="ECO:0000256" key="6">
    <source>
        <dbReference type="ARBA" id="ARBA00023136"/>
    </source>
</evidence>
<organism evidence="9 10">
    <name type="scientific">Phormidium tenue NIES-30</name>
    <dbReference type="NCBI Taxonomy" id="549789"/>
    <lineage>
        <taxon>Bacteria</taxon>
        <taxon>Bacillati</taxon>
        <taxon>Cyanobacteriota</taxon>
        <taxon>Cyanophyceae</taxon>
        <taxon>Oscillatoriophycideae</taxon>
        <taxon>Oscillatoriales</taxon>
        <taxon>Oscillatoriaceae</taxon>
        <taxon>Phormidium</taxon>
    </lineage>
</organism>
<name>A0A1U7J5L9_9CYAN</name>
<dbReference type="PANTHER" id="PTHR43867:SF2">
    <property type="entry name" value="CELLULOSE SYNTHASE CATALYTIC SUBUNIT A [UDP-FORMING]"/>
    <property type="match status" value="1"/>
</dbReference>
<dbReference type="CDD" id="cd06423">
    <property type="entry name" value="CESA_like"/>
    <property type="match status" value="1"/>
</dbReference>
<dbReference type="GO" id="GO:0016757">
    <property type="term" value="F:glycosyltransferase activity"/>
    <property type="evidence" value="ECO:0007669"/>
    <property type="project" value="UniProtKB-KW"/>
</dbReference>
<gene>
    <name evidence="9" type="ORF">NIES30_11350</name>
</gene>
<evidence type="ECO:0000313" key="10">
    <source>
        <dbReference type="Proteomes" id="UP000185557"/>
    </source>
</evidence>
<keyword evidence="6 7" id="KW-0472">Membrane</keyword>
<evidence type="ECO:0000256" key="5">
    <source>
        <dbReference type="ARBA" id="ARBA00022989"/>
    </source>
</evidence>
<evidence type="ECO:0000256" key="3">
    <source>
        <dbReference type="ARBA" id="ARBA00022679"/>
    </source>
</evidence>
<comment type="caution">
    <text evidence="9">The sequence shown here is derived from an EMBL/GenBank/DDBJ whole genome shotgun (WGS) entry which is preliminary data.</text>
</comment>
<keyword evidence="5 7" id="KW-1133">Transmembrane helix</keyword>
<dbReference type="EMBL" id="MRCG01000007">
    <property type="protein sequence ID" value="OKH48091.1"/>
    <property type="molecule type" value="Genomic_DNA"/>
</dbReference>
<evidence type="ECO:0000256" key="7">
    <source>
        <dbReference type="SAM" id="Phobius"/>
    </source>
</evidence>
<sequence length="506" mass="56967">MKSSLALFAEPVLANARRLLWLSLWLLCIPMAVYIAALDYGHSLGILQWALLAVSLIGLVIINAETAVVIYSSRRSNPWFDRGLLQRWCRVRQQRLSSVVPESLPPQGALPVVSVPLVSTPFVSVPFVSVIVAAYLPNEQDIIEDTLLHWLTQVTPPAQGWEIILAYNTPTRLPVEDRLQVLARRYPALVLLPVPHSHSKAENLNAALQVAAGEMTGIFDADHHPAADCLSRAWAWLYQGRYDVVQGRNIIRNAQDSWLTQLIAVEFECIYGISHYGRSLLADTALFGGSNGYWRTSALRHLGFHHTRLTEDIDVTVRGLLGGCRLVHDPAIVTTELAPDNLRGLWFQRQRWSQGWLEVAGLHLGRVARSPRLDAVQKPYWVLMLLFSQFFYPLVWQVVPMLLSIHLSGRDRDLDFENLNLVLMGLLTLSVVLQVAVAMLLRPKESAYTRRHGVLYCLLSPVYFWLKALIGMVAVVNHLSGSRVWRVTARTKSKPNRWMVALRGAK</sequence>
<dbReference type="Proteomes" id="UP000185557">
    <property type="component" value="Unassembled WGS sequence"/>
</dbReference>
<feature type="transmembrane region" description="Helical" evidence="7">
    <location>
        <begin position="419"/>
        <end position="441"/>
    </location>
</feature>
<evidence type="ECO:0000313" key="9">
    <source>
        <dbReference type="EMBL" id="OKH48091.1"/>
    </source>
</evidence>
<keyword evidence="2" id="KW-0328">Glycosyltransferase</keyword>
<dbReference type="GO" id="GO:0016020">
    <property type="term" value="C:membrane"/>
    <property type="evidence" value="ECO:0007669"/>
    <property type="project" value="UniProtKB-SubCell"/>
</dbReference>
<dbReference type="OrthoDB" id="9766299at2"/>
<dbReference type="RefSeq" id="WP_073608543.1">
    <property type="nucleotide sequence ID" value="NZ_MRCG01000007.1"/>
</dbReference>
<dbReference type="InterPro" id="IPR029044">
    <property type="entry name" value="Nucleotide-diphossugar_trans"/>
</dbReference>
<feature type="transmembrane region" description="Helical" evidence="7">
    <location>
        <begin position="49"/>
        <end position="72"/>
    </location>
</feature>
<keyword evidence="4 7" id="KW-0812">Transmembrane</keyword>
<dbReference type="STRING" id="549789.NIES30_11350"/>
<feature type="domain" description="Glycosyltransferase 2-like" evidence="8">
    <location>
        <begin position="219"/>
        <end position="407"/>
    </location>
</feature>
<accession>A0A1U7J5L9</accession>
<feature type="transmembrane region" description="Helical" evidence="7">
    <location>
        <begin position="20"/>
        <end position="37"/>
    </location>
</feature>